<keyword evidence="7" id="KW-1185">Reference proteome</keyword>
<dbReference type="Pfam" id="PF00009">
    <property type="entry name" value="GTP_EFTU"/>
    <property type="match status" value="1"/>
</dbReference>
<keyword evidence="2 4" id="KW-0342">GTP-binding</keyword>
<dbReference type="FunFam" id="3.40.50.300:FF:000055">
    <property type="entry name" value="GTP-binding protein TypA"/>
    <property type="match status" value="1"/>
</dbReference>
<reference evidence="7" key="1">
    <citation type="submission" date="2014-07" db="EMBL/GenBank/DDBJ databases">
        <authorList>
            <person name="Wibberg D."/>
        </authorList>
    </citation>
    <scope>NUCLEOTIDE SEQUENCE [LARGE SCALE GENOMIC DNA]</scope>
    <source>
        <strain evidence="7">DG5</strain>
    </source>
</reference>
<dbReference type="GO" id="GO:0019843">
    <property type="term" value="F:rRNA binding"/>
    <property type="evidence" value="ECO:0007669"/>
    <property type="project" value="UniProtKB-KW"/>
</dbReference>
<feature type="domain" description="Tr-type G" evidence="5">
    <location>
        <begin position="4"/>
        <end position="199"/>
    </location>
</feature>
<dbReference type="PROSITE" id="PS51722">
    <property type="entry name" value="G_TR_2"/>
    <property type="match status" value="1"/>
</dbReference>
<dbReference type="InterPro" id="IPR035647">
    <property type="entry name" value="EFG_III/V"/>
</dbReference>
<dbReference type="GO" id="GO:0005829">
    <property type="term" value="C:cytosol"/>
    <property type="evidence" value="ECO:0007669"/>
    <property type="project" value="TreeGrafter"/>
</dbReference>
<dbReference type="GO" id="GO:0043022">
    <property type="term" value="F:ribosome binding"/>
    <property type="evidence" value="ECO:0007669"/>
    <property type="project" value="UniProtKB-UniRule"/>
</dbReference>
<dbReference type="AlphaFoldDB" id="A0A078KM60"/>
<keyword evidence="4" id="KW-0699">rRNA-binding</keyword>
<comment type="catalytic activity">
    <reaction evidence="3 4">
        <text>GTP + H2O = GDP + phosphate + H(+)</text>
        <dbReference type="Rhea" id="RHEA:19669"/>
        <dbReference type="ChEBI" id="CHEBI:15377"/>
        <dbReference type="ChEBI" id="CHEBI:15378"/>
        <dbReference type="ChEBI" id="CHEBI:37565"/>
        <dbReference type="ChEBI" id="CHEBI:43474"/>
        <dbReference type="ChEBI" id="CHEBI:58189"/>
    </reaction>
</comment>
<dbReference type="InterPro" id="IPR004161">
    <property type="entry name" value="EFTu-like_2"/>
</dbReference>
<dbReference type="FunFam" id="3.30.70.870:FF:000003">
    <property type="entry name" value="GTP-binding protein TypA"/>
    <property type="match status" value="1"/>
</dbReference>
<dbReference type="GO" id="GO:0003924">
    <property type="term" value="F:GTPase activity"/>
    <property type="evidence" value="ECO:0007669"/>
    <property type="project" value="UniProtKB-UniRule"/>
</dbReference>
<dbReference type="InterPro" id="IPR048876">
    <property type="entry name" value="BipA_C"/>
</dbReference>
<dbReference type="EC" id="3.6.5.-" evidence="4"/>
<dbReference type="FunFam" id="3.30.70.240:FF:000002">
    <property type="entry name" value="GTP-binding protein TypA"/>
    <property type="match status" value="1"/>
</dbReference>
<gene>
    <name evidence="6" type="primary">typA</name>
    <name evidence="4" type="synonym">bipA</name>
    <name evidence="6" type="ORF">CCDG5_1698</name>
</gene>
<accession>A0A078KM60</accession>
<dbReference type="InterPro" id="IPR042116">
    <property type="entry name" value="TypA/BipA_C"/>
</dbReference>
<dbReference type="SUPFAM" id="SSF54980">
    <property type="entry name" value="EF-G C-terminal domain-like"/>
    <property type="match status" value="2"/>
</dbReference>
<dbReference type="NCBIfam" id="TIGR01394">
    <property type="entry name" value="TypA_BipA"/>
    <property type="match status" value="1"/>
</dbReference>
<dbReference type="GO" id="GO:0000049">
    <property type="term" value="F:tRNA binding"/>
    <property type="evidence" value="ECO:0007669"/>
    <property type="project" value="UniProtKB-KW"/>
</dbReference>
<evidence type="ECO:0000256" key="3">
    <source>
        <dbReference type="ARBA" id="ARBA00048548"/>
    </source>
</evidence>
<dbReference type="PRINTS" id="PR00315">
    <property type="entry name" value="ELONGATNFCT"/>
</dbReference>
<dbReference type="InterPro" id="IPR027417">
    <property type="entry name" value="P-loop_NTPase"/>
</dbReference>
<comment type="similarity">
    <text evidence="4">Belongs to the TRAFAC class translation factor GTPase superfamily. Classic translation factor GTPase family. BipA subfamily.</text>
</comment>
<dbReference type="InterPro" id="IPR047041">
    <property type="entry name" value="BipA_GTP-bd_dom"/>
</dbReference>
<dbReference type="STRING" id="29343.CCDG5_1698"/>
<dbReference type="GO" id="GO:0010467">
    <property type="term" value="P:gene expression"/>
    <property type="evidence" value="ECO:0007669"/>
    <property type="project" value="UniProtKB-ARBA"/>
</dbReference>
<protein>
    <recommendedName>
        <fullName evidence="4">Large ribosomal subunit assembly factor BipA</fullName>
        <ecNumber evidence="4">3.6.5.-</ecNumber>
    </recommendedName>
    <alternativeName>
        <fullName evidence="4">GTP-binding protein BipA</fullName>
    </alternativeName>
</protein>
<dbReference type="OrthoDB" id="9801591at2"/>
<dbReference type="Gene3D" id="2.40.50.250">
    <property type="entry name" value="bipa protein"/>
    <property type="match status" value="1"/>
</dbReference>
<dbReference type="CDD" id="cd16263">
    <property type="entry name" value="BipA_III"/>
    <property type="match status" value="1"/>
</dbReference>
<dbReference type="InterPro" id="IPR047042">
    <property type="entry name" value="BipA_II"/>
</dbReference>
<organism evidence="6 7">
    <name type="scientific">[Clostridium] cellulosi</name>
    <dbReference type="NCBI Taxonomy" id="29343"/>
    <lineage>
        <taxon>Bacteria</taxon>
        <taxon>Bacillati</taxon>
        <taxon>Bacillota</taxon>
        <taxon>Clostridia</taxon>
        <taxon>Eubacteriales</taxon>
        <taxon>Oscillospiraceae</taxon>
        <taxon>Oscillospiraceae incertae sedis</taxon>
    </lineage>
</organism>
<dbReference type="GO" id="GO:0000027">
    <property type="term" value="P:ribosomal large subunit assembly"/>
    <property type="evidence" value="ECO:0007669"/>
    <property type="project" value="UniProtKB-UniRule"/>
</dbReference>
<dbReference type="InterPro" id="IPR009000">
    <property type="entry name" value="Transl_B-barrel_sf"/>
</dbReference>
<dbReference type="Pfam" id="PF00679">
    <property type="entry name" value="EFG_C"/>
    <property type="match status" value="1"/>
</dbReference>
<dbReference type="HAMAP" id="MF_00849">
    <property type="entry name" value="BipA"/>
    <property type="match status" value="1"/>
</dbReference>
<dbReference type="GO" id="GO:1990904">
    <property type="term" value="C:ribonucleoprotein complex"/>
    <property type="evidence" value="ECO:0007669"/>
    <property type="project" value="TreeGrafter"/>
</dbReference>
<dbReference type="EMBL" id="LM995447">
    <property type="protein sequence ID" value="CDZ24806.1"/>
    <property type="molecule type" value="Genomic_DNA"/>
</dbReference>
<dbReference type="InterPro" id="IPR006298">
    <property type="entry name" value="BipA"/>
</dbReference>
<evidence type="ECO:0000259" key="5">
    <source>
        <dbReference type="PROSITE" id="PS51722"/>
    </source>
</evidence>
<dbReference type="InterPro" id="IPR031157">
    <property type="entry name" value="G_TR_CS"/>
</dbReference>
<dbReference type="GO" id="GO:0009409">
    <property type="term" value="P:response to cold"/>
    <property type="evidence" value="ECO:0007669"/>
    <property type="project" value="UniProtKB-ARBA"/>
</dbReference>
<dbReference type="InterPro" id="IPR035651">
    <property type="entry name" value="BipA_V"/>
</dbReference>
<dbReference type="Pfam" id="PF03144">
    <property type="entry name" value="GTP_EFTU_D2"/>
    <property type="match status" value="1"/>
</dbReference>
<keyword evidence="4" id="KW-0694">RNA-binding</keyword>
<name>A0A078KM60_9FIRM</name>
<keyword evidence="4" id="KW-0963">Cytoplasm</keyword>
<dbReference type="CDD" id="cd03710">
    <property type="entry name" value="BipA_TypA_C"/>
    <property type="match status" value="1"/>
</dbReference>
<dbReference type="FunFam" id="2.40.30.10:FF:000016">
    <property type="entry name" value="GTP-binding protein TypA"/>
    <property type="match status" value="1"/>
</dbReference>
<dbReference type="Gene3D" id="2.40.30.10">
    <property type="entry name" value="Translation factors"/>
    <property type="match status" value="1"/>
</dbReference>
<dbReference type="HOGENOM" id="CLU_017016_4_0_9"/>
<keyword evidence="1 4" id="KW-0547">Nucleotide-binding</keyword>
<evidence type="ECO:0000256" key="2">
    <source>
        <dbReference type="ARBA" id="ARBA00023134"/>
    </source>
</evidence>
<comment type="subunit">
    <text evidence="4">Monomer.</text>
</comment>
<dbReference type="Pfam" id="PF21018">
    <property type="entry name" value="BipA_C"/>
    <property type="match status" value="1"/>
</dbReference>
<dbReference type="InterPro" id="IPR005225">
    <property type="entry name" value="Small_GTP-bd"/>
</dbReference>
<comment type="subcellular location">
    <subcellularLocation>
        <location evidence="4">Cytoplasm</location>
    </subcellularLocation>
    <text evidence="4">Binds to ribosomes.</text>
</comment>
<dbReference type="PANTHER" id="PTHR42908">
    <property type="entry name" value="TRANSLATION ELONGATION FACTOR-RELATED"/>
    <property type="match status" value="1"/>
</dbReference>
<sequence>MVRSDLRNIAIIAHVDHGKTTLVDEMLKQGGVFRENQVVQERVMDSNELERERGITILAKNTAAKFDGVKINIVDTPGHADFGGEVERILKMVNGVLLLVDAAEGPMPQTRFVLQKALSLGHKVIIVINKIDKPDARIKEVEDEVLELLFDLNANEEQLNSPFVYCSGRNGTATLNPDEEGKDLAPLFRKIIEYIPAPEGDETGSLQMLISSIDYNDYVGRIAIGRIERGTLKQGQDIVVANYHNTYTPYKAKITNVYQFEGLKRVPVETATIGDIVALSGIENITIGDTICDPETVEPLKFVKISDPTIEMTFSVNDSPFAGREGKYVTSRHLRARLFKELLKDVSLHVEETESPDSFKVSGRGEMHLSILIETMRREGYEFQVSTPRVLFKEIDGVLCEPIEEVVIDVPQDYMGSVMEKMGMRKGELQHMEPQGSRMRVEFLIPSRGLFGYRSEFMTDTKGEGIISSVFHGYEPYKGEIPSRSYGSLIAFEDGEAVTYGLFNAQDRGTLFIEPGTKVYGGMVVGCSPKGDDIVVNVCKKKHVTNMRSSSSDEALRLVPPHKLSLEESLEYMADDELLEVTPKSLRLRKRILDHAARMKANAKKQQNQ</sequence>
<dbReference type="InterPro" id="IPR047043">
    <property type="entry name" value="BipA_III"/>
</dbReference>
<dbReference type="InterPro" id="IPR000795">
    <property type="entry name" value="T_Tr_GTP-bd_dom"/>
</dbReference>
<dbReference type="SMART" id="SM00838">
    <property type="entry name" value="EFG_C"/>
    <property type="match status" value="1"/>
</dbReference>
<dbReference type="CDD" id="cd03691">
    <property type="entry name" value="BipA_TypA_II"/>
    <property type="match status" value="1"/>
</dbReference>
<keyword evidence="4" id="KW-0690">Ribosome biogenesis</keyword>
<dbReference type="Gene3D" id="3.30.70.240">
    <property type="match status" value="1"/>
</dbReference>
<dbReference type="KEGG" id="ccel:CCDG5_1698"/>
<evidence type="ECO:0000256" key="1">
    <source>
        <dbReference type="ARBA" id="ARBA00022741"/>
    </source>
</evidence>
<dbReference type="CDD" id="cd01891">
    <property type="entry name" value="TypA_BipA"/>
    <property type="match status" value="1"/>
</dbReference>
<dbReference type="PROSITE" id="PS00301">
    <property type="entry name" value="G_TR_1"/>
    <property type="match status" value="1"/>
</dbReference>
<feature type="binding site" evidence="4">
    <location>
        <begin position="129"/>
        <end position="132"/>
    </location>
    <ligand>
        <name>GTP</name>
        <dbReference type="ChEBI" id="CHEBI:37565"/>
    </ligand>
</feature>
<dbReference type="SUPFAM" id="SSF52540">
    <property type="entry name" value="P-loop containing nucleoside triphosphate hydrolases"/>
    <property type="match status" value="1"/>
</dbReference>
<dbReference type="PATRIC" id="fig|29343.3.peg.1792"/>
<dbReference type="PANTHER" id="PTHR42908:SF8">
    <property type="entry name" value="TR-TYPE G DOMAIN-CONTAINING PROTEIN"/>
    <property type="match status" value="1"/>
</dbReference>
<dbReference type="InterPro" id="IPR000640">
    <property type="entry name" value="EFG_V-like"/>
</dbReference>
<dbReference type="FunFam" id="2.40.50.250:FF:000001">
    <property type="entry name" value="GTP-binding protein TypA"/>
    <property type="match status" value="1"/>
</dbReference>
<dbReference type="Proteomes" id="UP000032431">
    <property type="component" value="Chromosome I"/>
</dbReference>
<dbReference type="SUPFAM" id="SSF50447">
    <property type="entry name" value="Translation proteins"/>
    <property type="match status" value="1"/>
</dbReference>
<proteinExistence type="inferred from homology"/>
<evidence type="ECO:0000313" key="6">
    <source>
        <dbReference type="EMBL" id="CDZ24806.1"/>
    </source>
</evidence>
<dbReference type="Gene3D" id="3.40.50.300">
    <property type="entry name" value="P-loop containing nucleotide triphosphate hydrolases"/>
    <property type="match status" value="1"/>
</dbReference>
<dbReference type="GO" id="GO:0005525">
    <property type="term" value="F:GTP binding"/>
    <property type="evidence" value="ECO:0007669"/>
    <property type="project" value="UniProtKB-UniRule"/>
</dbReference>
<dbReference type="NCBIfam" id="TIGR00231">
    <property type="entry name" value="small_GTP"/>
    <property type="match status" value="1"/>
</dbReference>
<keyword evidence="4" id="KW-0378">Hydrolase</keyword>
<evidence type="ECO:0000313" key="7">
    <source>
        <dbReference type="Proteomes" id="UP000032431"/>
    </source>
</evidence>
<comment type="function">
    <text evidence="4">A 50S ribosomal subunit assembly protein with GTPase activity, required for 50S subunit assembly at low temperatures, may also play a role in translation. Binds GTP and analogs. Binds the 70S ribosome between the 30S and 50S subunits, in a similar position as ribosome-bound EF-G; it contacts a number of ribosomal proteins, both rRNAs and the A-site tRNA.</text>
</comment>
<evidence type="ECO:0000256" key="4">
    <source>
        <dbReference type="HAMAP-Rule" id="MF_00849"/>
    </source>
</evidence>
<feature type="binding site" evidence="4">
    <location>
        <begin position="16"/>
        <end position="21"/>
    </location>
    <ligand>
        <name>GTP</name>
        <dbReference type="ChEBI" id="CHEBI:37565"/>
    </ligand>
</feature>
<dbReference type="Gene3D" id="3.30.70.870">
    <property type="entry name" value="Elongation Factor G (Translational Gtpase), domain 3"/>
    <property type="match status" value="1"/>
</dbReference>
<keyword evidence="4" id="KW-0820">tRNA-binding</keyword>